<organism evidence="2 3">
    <name type="scientific">Spongiivirga citrea</name>
    <dbReference type="NCBI Taxonomy" id="1481457"/>
    <lineage>
        <taxon>Bacteria</taxon>
        <taxon>Pseudomonadati</taxon>
        <taxon>Bacteroidota</taxon>
        <taxon>Flavobacteriia</taxon>
        <taxon>Flavobacteriales</taxon>
        <taxon>Flavobacteriaceae</taxon>
        <taxon>Spongiivirga</taxon>
    </lineage>
</organism>
<reference evidence="2 3" key="1">
    <citation type="submission" date="2020-01" db="EMBL/GenBank/DDBJ databases">
        <title>Spongiivirga citrea KCTC 32990T.</title>
        <authorList>
            <person name="Wang G."/>
        </authorList>
    </citation>
    <scope>NUCLEOTIDE SEQUENCE [LARGE SCALE GENOMIC DNA]</scope>
    <source>
        <strain evidence="2 3">KCTC 32990</strain>
    </source>
</reference>
<keyword evidence="1" id="KW-0812">Transmembrane</keyword>
<feature type="transmembrane region" description="Helical" evidence="1">
    <location>
        <begin position="114"/>
        <end position="136"/>
    </location>
</feature>
<evidence type="ECO:0000313" key="2">
    <source>
        <dbReference type="EMBL" id="NER16103.1"/>
    </source>
</evidence>
<keyword evidence="1" id="KW-1133">Transmembrane helix</keyword>
<gene>
    <name evidence="2" type="ORF">GWK10_02720</name>
</gene>
<accession>A0A6M0CGP6</accession>
<dbReference type="AlphaFoldDB" id="A0A6M0CGP6"/>
<proteinExistence type="predicted"/>
<evidence type="ECO:0000256" key="1">
    <source>
        <dbReference type="SAM" id="Phobius"/>
    </source>
</evidence>
<feature type="transmembrane region" description="Helical" evidence="1">
    <location>
        <begin position="142"/>
        <end position="162"/>
    </location>
</feature>
<feature type="transmembrane region" description="Helical" evidence="1">
    <location>
        <begin position="12"/>
        <end position="30"/>
    </location>
</feature>
<dbReference type="EMBL" id="JAABOQ010000001">
    <property type="protein sequence ID" value="NER16103.1"/>
    <property type="molecule type" value="Genomic_DNA"/>
</dbReference>
<keyword evidence="1" id="KW-0472">Membrane</keyword>
<name>A0A6M0CGP6_9FLAO</name>
<dbReference type="Proteomes" id="UP000474296">
    <property type="component" value="Unassembled WGS sequence"/>
</dbReference>
<sequence>MKARIAHRYLGYFLTGIMAVYAISGITLIFRDSDTFKKEVAIEKTLEPNVNKETLGKALGIKKLAVSKEENGIYYFETGTYNTKTGVANYTKKELPYILNKITKFHKAKSGDPLFFLNIFFGLALLFFVISAFWMFLPSSPIFKKGLYFALAGALVTVILLFV</sequence>
<evidence type="ECO:0008006" key="4">
    <source>
        <dbReference type="Google" id="ProtNLM"/>
    </source>
</evidence>
<keyword evidence="3" id="KW-1185">Reference proteome</keyword>
<protein>
    <recommendedName>
        <fullName evidence="4">PepSY domain-containing protein</fullName>
    </recommendedName>
</protein>
<evidence type="ECO:0000313" key="3">
    <source>
        <dbReference type="Proteomes" id="UP000474296"/>
    </source>
</evidence>
<comment type="caution">
    <text evidence="2">The sequence shown here is derived from an EMBL/GenBank/DDBJ whole genome shotgun (WGS) entry which is preliminary data.</text>
</comment>